<feature type="compositionally biased region" description="Acidic residues" evidence="1">
    <location>
        <begin position="167"/>
        <end position="180"/>
    </location>
</feature>
<dbReference type="EMBL" id="ATMH01012093">
    <property type="protein sequence ID" value="EPY15434.1"/>
    <property type="molecule type" value="Genomic_DNA"/>
</dbReference>
<evidence type="ECO:0000313" key="4">
    <source>
        <dbReference type="Proteomes" id="UP000015354"/>
    </source>
</evidence>
<keyword evidence="2" id="KW-0812">Transmembrane</keyword>
<dbReference type="Proteomes" id="UP000015354">
    <property type="component" value="Unassembled WGS sequence"/>
</dbReference>
<dbReference type="AlphaFoldDB" id="S9TEQ0"/>
<sequence length="224" mass="24616">MCVYDTEDHCDTCTDGYTVSGTRCVAVTTSGGLSRNALVGIIIGVVVALVVVLLFLTLLFFYCGKKRKRIHSYENVEARLCNTTHSSNNFKSEGEACSNLGGVNSTTEERTIKNPLVPPPYATDEEVAAPETTDVIQQQIDRMHSFNGDVLAFQEEGNNQNPAVPEAEQEGTGEVELQDADGDKSARRSGRRTARRIRNTHREGCLFEDVDTDAMYNADNEVTE</sequence>
<evidence type="ECO:0000256" key="1">
    <source>
        <dbReference type="SAM" id="MobiDB-lite"/>
    </source>
</evidence>
<reference evidence="3 4" key="1">
    <citation type="journal article" date="2013" name="PLoS ONE">
        <title>Predicting the Proteins of Angomonas deanei, Strigomonas culicis and Their Respective Endosymbionts Reveals New Aspects of the Trypanosomatidae Family.</title>
        <authorList>
            <person name="Motta M.C."/>
            <person name="Martins A.C."/>
            <person name="de Souza S.S."/>
            <person name="Catta-Preta C.M."/>
            <person name="Silva R."/>
            <person name="Klein C.C."/>
            <person name="de Almeida L.G."/>
            <person name="de Lima Cunha O."/>
            <person name="Ciapina L.P."/>
            <person name="Brocchi M."/>
            <person name="Colabardini A.C."/>
            <person name="de Araujo Lima B."/>
            <person name="Machado C.R."/>
            <person name="de Almeida Soares C.M."/>
            <person name="Probst C.M."/>
            <person name="de Menezes C.B."/>
            <person name="Thompson C.E."/>
            <person name="Bartholomeu D.C."/>
            <person name="Gradia D.F."/>
            <person name="Pavoni D.P."/>
            <person name="Grisard E.C."/>
            <person name="Fantinatti-Garboggini F."/>
            <person name="Marchini F.K."/>
            <person name="Rodrigues-Luiz G.F."/>
            <person name="Wagner G."/>
            <person name="Goldman G.H."/>
            <person name="Fietto J.L."/>
            <person name="Elias M.C."/>
            <person name="Goldman M.H."/>
            <person name="Sagot M.F."/>
            <person name="Pereira M."/>
            <person name="Stoco P.H."/>
            <person name="de Mendonca-Neto R.P."/>
            <person name="Teixeira S.M."/>
            <person name="Maciel T.E."/>
            <person name="de Oliveira Mendes T.A."/>
            <person name="Urmenyi T.P."/>
            <person name="de Souza W."/>
            <person name="Schenkman S."/>
            <person name="de Vasconcelos A.T."/>
        </authorList>
    </citation>
    <scope>NUCLEOTIDE SEQUENCE [LARGE SCALE GENOMIC DNA]</scope>
</reference>
<name>S9TEQ0_9TRYP</name>
<keyword evidence="4" id="KW-1185">Reference proteome</keyword>
<evidence type="ECO:0000313" key="3">
    <source>
        <dbReference type="EMBL" id="EPY15434.1"/>
    </source>
</evidence>
<feature type="compositionally biased region" description="Basic residues" evidence="1">
    <location>
        <begin position="187"/>
        <end position="199"/>
    </location>
</feature>
<comment type="caution">
    <text evidence="3">The sequence shown here is derived from an EMBL/GenBank/DDBJ whole genome shotgun (WGS) entry which is preliminary data.</text>
</comment>
<protein>
    <submittedName>
        <fullName evidence="3">Uncharacterized protein</fullName>
    </submittedName>
</protein>
<evidence type="ECO:0000256" key="2">
    <source>
        <dbReference type="SAM" id="Phobius"/>
    </source>
</evidence>
<organism evidence="3 4">
    <name type="scientific">Strigomonas culicis</name>
    <dbReference type="NCBI Taxonomy" id="28005"/>
    <lineage>
        <taxon>Eukaryota</taxon>
        <taxon>Discoba</taxon>
        <taxon>Euglenozoa</taxon>
        <taxon>Kinetoplastea</taxon>
        <taxon>Metakinetoplastina</taxon>
        <taxon>Trypanosomatida</taxon>
        <taxon>Trypanosomatidae</taxon>
        <taxon>Strigomonadinae</taxon>
        <taxon>Strigomonas</taxon>
    </lineage>
</organism>
<keyword evidence="2" id="KW-1133">Transmembrane helix</keyword>
<feature type="transmembrane region" description="Helical" evidence="2">
    <location>
        <begin position="37"/>
        <end position="62"/>
    </location>
</feature>
<feature type="region of interest" description="Disordered" evidence="1">
    <location>
        <begin position="159"/>
        <end position="224"/>
    </location>
</feature>
<proteinExistence type="predicted"/>
<gene>
    <name evidence="3" type="ORF">STCU_12028</name>
</gene>
<keyword evidence="2" id="KW-0472">Membrane</keyword>
<accession>S9TEQ0</accession>